<dbReference type="Pfam" id="PF22697">
    <property type="entry name" value="SOS1_NGEF_PH"/>
    <property type="match status" value="1"/>
</dbReference>
<evidence type="ECO:0000259" key="6">
    <source>
        <dbReference type="PROSITE" id="PS50010"/>
    </source>
</evidence>
<protein>
    <recommendedName>
        <fullName evidence="9">Puratrophin-1</fullName>
    </recommendedName>
</protein>
<dbReference type="PANTHER" id="PTHR45845:SF3">
    <property type="entry name" value="PURATROPHIN-1-LIKE, ISOFORM A"/>
    <property type="match status" value="1"/>
</dbReference>
<keyword evidence="1" id="KW-0597">Phosphoprotein</keyword>
<evidence type="ECO:0000313" key="7">
    <source>
        <dbReference type="EMBL" id="CAD7080704.1"/>
    </source>
</evidence>
<name>A0A7R8UHG4_HERIL</name>
<dbReference type="InParanoid" id="A0A7R8UHG4"/>
<keyword evidence="8" id="KW-1185">Reference proteome</keyword>
<feature type="region of interest" description="Disordered" evidence="4">
    <location>
        <begin position="626"/>
        <end position="665"/>
    </location>
</feature>
<dbReference type="SUPFAM" id="SSF50729">
    <property type="entry name" value="PH domain-like"/>
    <property type="match status" value="1"/>
</dbReference>
<dbReference type="SUPFAM" id="SSF48065">
    <property type="entry name" value="DBL homology domain (DH-domain)"/>
    <property type="match status" value="1"/>
</dbReference>
<feature type="domain" description="DH" evidence="6">
    <location>
        <begin position="265"/>
        <end position="449"/>
    </location>
</feature>
<dbReference type="InterPro" id="IPR001849">
    <property type="entry name" value="PH_domain"/>
</dbReference>
<dbReference type="FunFam" id="2.30.29.30:FF:000078">
    <property type="entry name" value="Guanine nucleotide exchange factor DBS"/>
    <property type="match status" value="1"/>
</dbReference>
<dbReference type="InterPro" id="IPR035899">
    <property type="entry name" value="DBL_dom_sf"/>
</dbReference>
<evidence type="ECO:0008006" key="9">
    <source>
        <dbReference type="Google" id="ProtNLM"/>
    </source>
</evidence>
<dbReference type="Proteomes" id="UP000594454">
    <property type="component" value="Chromosome 2"/>
</dbReference>
<gene>
    <name evidence="7" type="ORF">HERILL_LOCUS3845</name>
</gene>
<dbReference type="Gene3D" id="2.30.29.30">
    <property type="entry name" value="Pleckstrin-homology domain (PH domain)/Phosphotyrosine-binding domain (PTB)"/>
    <property type="match status" value="1"/>
</dbReference>
<sequence length="784" mass="89204">MKDHEQDFDKYYFISLKHLAKGKDLHDAAVNLDPLKETALQLKDSLQKFSERLEKARERIEGAARLHHLIGLHLREDDILLEMQKLTEKIGVPGLIEKCRNRKADDNNKNAQTKQHVRVTGGAIATSTPEKSKLESGERPCHCWRGEELSQGFACEKGAENEEDEEEDHSKIADSGLGGCDRCEGNNGKLTRACSCQSFDDNGNLYDKSHNIDELEEDCFERNSKQFMDVQSPMEANSHLQCHASSLELSQIEELSGLDTKVQKTLLFIMREMIVTERDYVRSLYYVIDNYMDELLRDDIPQALRGQRNVIFGNIEKIFEFHQPHFLAELERCENNPLKVGAAFLANESKFYLYALYNKNKPKSDTLMSEYGTAFFKSKQLELNDKMDLASYLLKPVQRMGKYALLLQQLVKACSGVQGPALQDIQADVEELQRAEEMVKFQLRHGNDLLAMDSLRDCDVNVKEQGRLLRQNEFLVWQGRGGKKCLRQVFLFEDLVLFSKARRFPDHKNLDIYIYKNSIKTSDIGLTAHVGDAKTKFEIWFRKRKPDDTWTLQSMSEDIKNIWTEEISKLLWKQAKRNREIRLAEMSSMGIGNKPCLDIRPSHNQINDRSITFSQLGQTPKLRNSYTGSIIENKSNRRPHSIISESSMSSGTSSSSGASSGNGSSFRASGLELISEAGNLPLNSSDKKHQRSTTLVSQLSMESGILSDISTTPDGDMHEPSWPTATTINRPKHHSATAHDLKKSQSMQETQQQSHQSQHQQKFHSELNIDDHDPYIGDSITVHL</sequence>
<reference evidence="7 8" key="1">
    <citation type="submission" date="2020-11" db="EMBL/GenBank/DDBJ databases">
        <authorList>
            <person name="Wallbank WR R."/>
            <person name="Pardo Diaz C."/>
            <person name="Kozak K."/>
            <person name="Martin S."/>
            <person name="Jiggins C."/>
            <person name="Moest M."/>
            <person name="Warren A I."/>
            <person name="Generalovic N T."/>
            <person name="Byers J.R.P. K."/>
            <person name="Montejo-Kovacevich G."/>
            <person name="Yen C E."/>
        </authorList>
    </citation>
    <scope>NUCLEOTIDE SEQUENCE [LARGE SCALE GENOMIC DNA]</scope>
</reference>
<feature type="domain" description="PH" evidence="5">
    <location>
        <begin position="461"/>
        <end position="572"/>
    </location>
</feature>
<evidence type="ECO:0000256" key="2">
    <source>
        <dbReference type="ARBA" id="ARBA00022658"/>
    </source>
</evidence>
<keyword evidence="3" id="KW-0175">Coiled coil</keyword>
<dbReference type="PANTHER" id="PTHR45845">
    <property type="entry name" value="RHO GUANINE NUCLEOTIDE EXCHANGE FACTOR-RELATED"/>
    <property type="match status" value="1"/>
</dbReference>
<dbReference type="Gene3D" id="1.20.900.10">
    <property type="entry name" value="Dbl homology (DH) domain"/>
    <property type="match status" value="1"/>
</dbReference>
<keyword evidence="2" id="KW-0344">Guanine-nucleotide releasing factor</keyword>
<dbReference type="Pfam" id="PF00621">
    <property type="entry name" value="RhoGEF"/>
    <property type="match status" value="1"/>
</dbReference>
<dbReference type="PROSITE" id="PS50010">
    <property type="entry name" value="DH_2"/>
    <property type="match status" value="1"/>
</dbReference>
<dbReference type="GO" id="GO:0005085">
    <property type="term" value="F:guanyl-nucleotide exchange factor activity"/>
    <property type="evidence" value="ECO:0007669"/>
    <property type="project" value="UniProtKB-KW"/>
</dbReference>
<evidence type="ECO:0000256" key="3">
    <source>
        <dbReference type="SAM" id="Coils"/>
    </source>
</evidence>
<organism evidence="7 8">
    <name type="scientific">Hermetia illucens</name>
    <name type="common">Black soldier fly</name>
    <dbReference type="NCBI Taxonomy" id="343691"/>
    <lineage>
        <taxon>Eukaryota</taxon>
        <taxon>Metazoa</taxon>
        <taxon>Ecdysozoa</taxon>
        <taxon>Arthropoda</taxon>
        <taxon>Hexapoda</taxon>
        <taxon>Insecta</taxon>
        <taxon>Pterygota</taxon>
        <taxon>Neoptera</taxon>
        <taxon>Endopterygota</taxon>
        <taxon>Diptera</taxon>
        <taxon>Brachycera</taxon>
        <taxon>Stratiomyomorpha</taxon>
        <taxon>Stratiomyidae</taxon>
        <taxon>Hermetiinae</taxon>
        <taxon>Hermetia</taxon>
    </lineage>
</organism>
<evidence type="ECO:0000313" key="8">
    <source>
        <dbReference type="Proteomes" id="UP000594454"/>
    </source>
</evidence>
<dbReference type="OrthoDB" id="6152532at2759"/>
<dbReference type="SMART" id="SM00325">
    <property type="entry name" value="RhoGEF"/>
    <property type="match status" value="1"/>
</dbReference>
<proteinExistence type="predicted"/>
<evidence type="ECO:0000259" key="5">
    <source>
        <dbReference type="PROSITE" id="PS50003"/>
    </source>
</evidence>
<dbReference type="FunFam" id="1.20.900.10:FF:000028">
    <property type="entry name" value="Puratrophin-1-like, isoform D"/>
    <property type="match status" value="1"/>
</dbReference>
<dbReference type="InterPro" id="IPR055251">
    <property type="entry name" value="SOS1_NGEF_PH"/>
</dbReference>
<dbReference type="SMART" id="SM00233">
    <property type="entry name" value="PH"/>
    <property type="match status" value="1"/>
</dbReference>
<feature type="compositionally biased region" description="Low complexity" evidence="4">
    <location>
        <begin position="744"/>
        <end position="760"/>
    </location>
</feature>
<dbReference type="InterPro" id="IPR000219">
    <property type="entry name" value="DH_dom"/>
</dbReference>
<feature type="compositionally biased region" description="Low complexity" evidence="4">
    <location>
        <begin position="641"/>
        <end position="665"/>
    </location>
</feature>
<feature type="compositionally biased region" description="Basic and acidic residues" evidence="4">
    <location>
        <begin position="763"/>
        <end position="775"/>
    </location>
</feature>
<evidence type="ECO:0000256" key="1">
    <source>
        <dbReference type="ARBA" id="ARBA00022553"/>
    </source>
</evidence>
<dbReference type="EMBL" id="LR899010">
    <property type="protein sequence ID" value="CAD7080704.1"/>
    <property type="molecule type" value="Genomic_DNA"/>
</dbReference>
<feature type="coiled-coil region" evidence="3">
    <location>
        <begin position="39"/>
        <end position="66"/>
    </location>
</feature>
<evidence type="ECO:0000256" key="4">
    <source>
        <dbReference type="SAM" id="MobiDB-lite"/>
    </source>
</evidence>
<dbReference type="PROSITE" id="PS50003">
    <property type="entry name" value="PH_DOMAIN"/>
    <property type="match status" value="1"/>
</dbReference>
<feature type="region of interest" description="Disordered" evidence="4">
    <location>
        <begin position="704"/>
        <end position="784"/>
    </location>
</feature>
<dbReference type="CDD" id="cd00160">
    <property type="entry name" value="RhoGEF"/>
    <property type="match status" value="1"/>
</dbReference>
<dbReference type="InterPro" id="IPR011993">
    <property type="entry name" value="PH-like_dom_sf"/>
</dbReference>
<dbReference type="CDD" id="cd13242">
    <property type="entry name" value="PH_puratrophin-1"/>
    <property type="match status" value="1"/>
</dbReference>
<dbReference type="InterPro" id="IPR052231">
    <property type="entry name" value="Rho_GEF_signaling-related"/>
</dbReference>
<feature type="region of interest" description="Disordered" evidence="4">
    <location>
        <begin position="680"/>
        <end position="699"/>
    </location>
</feature>
<accession>A0A7R8UHG4</accession>
<dbReference type="AlphaFoldDB" id="A0A7R8UHG4"/>